<keyword evidence="1" id="KW-0812">Transmembrane</keyword>
<evidence type="ECO:0000256" key="1">
    <source>
        <dbReference type="SAM" id="Phobius"/>
    </source>
</evidence>
<reference evidence="2" key="1">
    <citation type="submission" date="2021-12" db="EMBL/GenBank/DDBJ databases">
        <authorList>
            <person name="Luo G."/>
        </authorList>
    </citation>
    <scope>NUCLEOTIDE SEQUENCE</scope>
</reference>
<proteinExistence type="predicted"/>
<feature type="transmembrane region" description="Helical" evidence="1">
    <location>
        <begin position="46"/>
        <end position="67"/>
    </location>
</feature>
<evidence type="ECO:0000313" key="2">
    <source>
        <dbReference type="EMBL" id="WAM61621.1"/>
    </source>
</evidence>
<name>A0A9E9ENT4_9HEMI</name>
<dbReference type="AlphaFoldDB" id="A0A9E9ENT4"/>
<feature type="transmembrane region" description="Helical" evidence="1">
    <location>
        <begin position="21"/>
        <end position="40"/>
    </location>
</feature>
<geneLocation type="mitochondrion" evidence="2"/>
<organism evidence="2">
    <name type="scientific">Seriana sp. 'barna'</name>
    <dbReference type="NCBI Taxonomy" id="3003638"/>
    <lineage>
        <taxon>Eukaryota</taxon>
        <taxon>Metazoa</taxon>
        <taxon>Ecdysozoa</taxon>
        <taxon>Arthropoda</taxon>
        <taxon>Hexapoda</taxon>
        <taxon>Insecta</taxon>
        <taxon>Pterygota</taxon>
        <taxon>Neoptera</taxon>
        <taxon>Paraneoptera</taxon>
        <taxon>Hemiptera</taxon>
        <taxon>Auchenorrhyncha</taxon>
        <taxon>Membracoidea</taxon>
        <taxon>Cicadellidae</taxon>
        <taxon>Typhlocybinae</taxon>
        <taxon>Erythroneurini</taxon>
        <taxon>Seriana</taxon>
    </lineage>
</organism>
<feature type="transmembrane region" description="Helical" evidence="1">
    <location>
        <begin position="128"/>
        <end position="149"/>
    </location>
</feature>
<feature type="transmembrane region" description="Helical" evidence="1">
    <location>
        <begin position="79"/>
        <end position="99"/>
    </location>
</feature>
<dbReference type="EMBL" id="OM048922">
    <property type="protein sequence ID" value="WAM61621.1"/>
    <property type="molecule type" value="Genomic_DNA"/>
</dbReference>
<keyword evidence="1" id="KW-1133">Transmembrane helix</keyword>
<sequence length="161" mass="18664">MKMLIMKIMLIISTMTPFMKNPMSMGMLLMMQTMLMIILINKIMVSSWFTMITFLMMIGGLLILFSYMSSIASNEKFKAKMNLTMAFVILIFILDEMMIETQMSDISDILITNKNDYSLLKIYNSKSMLMTIMLVLYLLITMISVSKMVKHHEGPLRSYSK</sequence>
<keyword evidence="2" id="KW-0496">Mitochondrion</keyword>
<gene>
    <name evidence="2" type="primary">ND6</name>
</gene>
<keyword evidence="1" id="KW-0472">Membrane</keyword>
<accession>A0A9E9ENT4</accession>
<protein>
    <submittedName>
        <fullName evidence="2">NADH dehydrogenase subunit 6</fullName>
    </submittedName>
</protein>